<dbReference type="InterPro" id="IPR022025">
    <property type="entry name" value="Amidoligase_2"/>
</dbReference>
<evidence type="ECO:0000313" key="3">
    <source>
        <dbReference type="Proteomes" id="UP000075221"/>
    </source>
</evidence>
<sequence length="777" mass="85547">MVCRQYALSSTVIAQVRTASWLDDAQIQSIYHTALHDPEVFGEHSDGWTRDQVLTTVVARARADIRYNPIWRPQRRSGLHTRLEINLEHDMAQMPRERLSALLRLPQAAAEAEHQLTSRLREIAGRRGMSEREARQEFYELRSQAPRGRQPRATDAERADLGLIPADPATRFALASMEERGPVRAPVREVDQWITVAPGSSTDPATTVAEVGVSSVSDRIELRYGDGHIEARQASDHDHIASITAQARTGRLSQTDAAGYAGLPPIPRADRNGWRVRCEVCGQFVGTQPHQCRGRTRVDTHPGTHHLDNGGELTVPPTGAIQRVLEDSEETETPVEIPVTYTGPAIIDDGTGAVTVSGTVRVRSGVSAIAEMESRNFSNLSFDDGGLDDTLHCERCGSGTCEHTSHTRAVLHQHLRRFGGIEPRPERTATAQATLISLSQRPTAPTATPVAPTPAVTRPPTLVFAEDPEAFRDFARLGASDGVPFNEGPALAGYAAGPDGEPTRFGVELEYYGEQGHRVRDAIVASGLVQSRTMNGYHDSAYRGWPTWSLEHDSSVDGELVTPVLSDTRQCWSQLQTACQAIHGAGATTDYAGSHVNISAATMGADQAFRLAHLFRAHQEDLARMGRTRGSIREPHYNPPLPDPGMTAWTQNDHYTMVRTMGRSEVNFAHLDARNPDTSRIEFRFPDASHDAGVIQGQVKLCAALTNYARATPDIPIGEHQPRGLHRRQHRAARFMALPATEWGIHTAGIRNLIDSLFDRDVDREQMARLWGRGNFF</sequence>
<proteinExistence type="predicted"/>
<accession>A0AAC8YBZ7</accession>
<feature type="compositionally biased region" description="Basic and acidic residues" evidence="1">
    <location>
        <begin position="296"/>
        <end position="309"/>
    </location>
</feature>
<dbReference type="EMBL" id="CP014352">
    <property type="protein sequence ID" value="AMS04126.1"/>
    <property type="molecule type" value="Genomic_DNA"/>
</dbReference>
<feature type="region of interest" description="Disordered" evidence="1">
    <location>
        <begin position="290"/>
        <end position="312"/>
    </location>
</feature>
<dbReference type="Proteomes" id="UP000075221">
    <property type="component" value="Chromosome"/>
</dbReference>
<dbReference type="AlphaFoldDB" id="A0AAC8YBZ7"/>
<gene>
    <name evidence="2" type="ORF">AXH35_00145</name>
</gene>
<evidence type="ECO:0008006" key="4">
    <source>
        <dbReference type="Google" id="ProtNLM"/>
    </source>
</evidence>
<protein>
    <recommendedName>
        <fullName evidence="4">Amidoligase enzyme</fullName>
    </recommendedName>
</protein>
<name>A0AAC8YBZ7_9ACTN</name>
<dbReference type="Pfam" id="PF12224">
    <property type="entry name" value="Amidoligase_2"/>
    <property type="match status" value="1"/>
</dbReference>
<evidence type="ECO:0000313" key="2">
    <source>
        <dbReference type="EMBL" id="AMS04126.1"/>
    </source>
</evidence>
<evidence type="ECO:0000256" key="1">
    <source>
        <dbReference type="SAM" id="MobiDB-lite"/>
    </source>
</evidence>
<organism evidence="2 3">
    <name type="scientific">Acidipropionibacterium acidipropionici</name>
    <dbReference type="NCBI Taxonomy" id="1748"/>
    <lineage>
        <taxon>Bacteria</taxon>
        <taxon>Bacillati</taxon>
        <taxon>Actinomycetota</taxon>
        <taxon>Actinomycetes</taxon>
        <taxon>Propionibacteriales</taxon>
        <taxon>Propionibacteriaceae</taxon>
        <taxon>Acidipropionibacterium</taxon>
    </lineage>
</organism>
<reference evidence="2 3" key="1">
    <citation type="submission" date="2016-02" db="EMBL/GenBank/DDBJ databases">
        <title>Complete Genome Sequence of Propionibacterium acidipropionici ATCC 55737.</title>
        <authorList>
            <person name="Luna Flores C.H."/>
            <person name="Nielsen L.K."/>
            <person name="Marcellin E."/>
        </authorList>
    </citation>
    <scope>NUCLEOTIDE SEQUENCE [LARGE SCALE GENOMIC DNA]</scope>
    <source>
        <strain evidence="2 3">ATCC 55737</strain>
    </source>
</reference>